<evidence type="ECO:0000256" key="1">
    <source>
        <dbReference type="SAM" id="MobiDB-lite"/>
    </source>
</evidence>
<protein>
    <submittedName>
        <fullName evidence="2">Uncharacterized protein</fullName>
    </submittedName>
</protein>
<dbReference type="EMBL" id="JANAVB010035617">
    <property type="protein sequence ID" value="KAJ6805106.1"/>
    <property type="molecule type" value="Genomic_DNA"/>
</dbReference>
<name>A0AAX6EM15_IRIPA</name>
<evidence type="ECO:0000313" key="2">
    <source>
        <dbReference type="EMBL" id="KAJ6805106.1"/>
    </source>
</evidence>
<reference evidence="2" key="1">
    <citation type="journal article" date="2023" name="GigaByte">
        <title>Genome assembly of the bearded iris, Iris pallida Lam.</title>
        <authorList>
            <person name="Bruccoleri R.E."/>
            <person name="Oakeley E.J."/>
            <person name="Faust A.M.E."/>
            <person name="Altorfer M."/>
            <person name="Dessus-Babus S."/>
            <person name="Burckhardt D."/>
            <person name="Oertli M."/>
            <person name="Naumann U."/>
            <person name="Petersen F."/>
            <person name="Wong J."/>
        </authorList>
    </citation>
    <scope>NUCLEOTIDE SEQUENCE</scope>
    <source>
        <strain evidence="2">GSM-AAB239-AS_SAM_17_03QT</strain>
    </source>
</reference>
<comment type="caution">
    <text evidence="2">The sequence shown here is derived from an EMBL/GenBank/DDBJ whole genome shotgun (WGS) entry which is preliminary data.</text>
</comment>
<proteinExistence type="predicted"/>
<dbReference type="AlphaFoldDB" id="A0AAX6EM15"/>
<gene>
    <name evidence="2" type="ORF">M6B38_181720</name>
</gene>
<reference evidence="2" key="2">
    <citation type="submission" date="2023-04" db="EMBL/GenBank/DDBJ databases">
        <authorList>
            <person name="Bruccoleri R.E."/>
            <person name="Oakeley E.J."/>
            <person name="Faust A.-M."/>
            <person name="Dessus-Babus S."/>
            <person name="Altorfer M."/>
            <person name="Burckhardt D."/>
            <person name="Oertli M."/>
            <person name="Naumann U."/>
            <person name="Petersen F."/>
            <person name="Wong J."/>
        </authorList>
    </citation>
    <scope>NUCLEOTIDE SEQUENCE</scope>
    <source>
        <strain evidence="2">GSM-AAB239-AS_SAM_17_03QT</strain>
        <tissue evidence="2">Leaf</tissue>
    </source>
</reference>
<accession>A0AAX6EM15</accession>
<keyword evidence="3" id="KW-1185">Reference proteome</keyword>
<dbReference type="Proteomes" id="UP001140949">
    <property type="component" value="Unassembled WGS sequence"/>
</dbReference>
<sequence>MDSSPAAAPRLSTTATTVAVSKKKGPSLPPPPPDDWERWLPHETEEDYLMDLLLPYDYEKRLREDLEEYYMACIWKPFLDYEEKEREKEMEKLMQLEVMQFEKDGKLLPPPKLNLMQFLKDGKRLPPPKLKEIPSDDEYISKLESEPEVLPPKPPSDSNSVEKVEDLLDLKIGHPNFEKGYTLKEEYV</sequence>
<evidence type="ECO:0000313" key="3">
    <source>
        <dbReference type="Proteomes" id="UP001140949"/>
    </source>
</evidence>
<organism evidence="2 3">
    <name type="scientific">Iris pallida</name>
    <name type="common">Sweet iris</name>
    <dbReference type="NCBI Taxonomy" id="29817"/>
    <lineage>
        <taxon>Eukaryota</taxon>
        <taxon>Viridiplantae</taxon>
        <taxon>Streptophyta</taxon>
        <taxon>Embryophyta</taxon>
        <taxon>Tracheophyta</taxon>
        <taxon>Spermatophyta</taxon>
        <taxon>Magnoliopsida</taxon>
        <taxon>Liliopsida</taxon>
        <taxon>Asparagales</taxon>
        <taxon>Iridaceae</taxon>
        <taxon>Iridoideae</taxon>
        <taxon>Irideae</taxon>
        <taxon>Iris</taxon>
    </lineage>
</organism>
<feature type="region of interest" description="Disordered" evidence="1">
    <location>
        <begin position="1"/>
        <end position="36"/>
    </location>
</feature>